<dbReference type="GO" id="GO:0016757">
    <property type="term" value="F:glycosyltransferase activity"/>
    <property type="evidence" value="ECO:0007669"/>
    <property type="project" value="TreeGrafter"/>
</dbReference>
<organism evidence="2 3">
    <name type="scientific">Bacteroides uniformis</name>
    <dbReference type="NCBI Taxonomy" id="820"/>
    <lineage>
        <taxon>Bacteria</taxon>
        <taxon>Pseudomonadati</taxon>
        <taxon>Bacteroidota</taxon>
        <taxon>Bacteroidia</taxon>
        <taxon>Bacteroidales</taxon>
        <taxon>Bacteroidaceae</taxon>
        <taxon>Bacteroides</taxon>
    </lineage>
</organism>
<comment type="caution">
    <text evidence="2">The sequence shown here is derived from an EMBL/GenBank/DDBJ whole genome shotgun (WGS) entry which is preliminary data.</text>
</comment>
<dbReference type="AlphaFoldDB" id="A0A414INE7"/>
<dbReference type="PANTHER" id="PTHR46401">
    <property type="entry name" value="GLYCOSYLTRANSFERASE WBBK-RELATED"/>
    <property type="match status" value="1"/>
</dbReference>
<evidence type="ECO:0000313" key="2">
    <source>
        <dbReference type="EMBL" id="RHE25892.1"/>
    </source>
</evidence>
<gene>
    <name evidence="2" type="ORF">DW758_02180</name>
</gene>
<sequence>MNILINCSNLKKGGGLQVADSVCTCLNAIPQHNFFLVLSSCMDDTADRVSEYKNVTVVRHDIRNSWYTLFWGRDKAMDNLVTRHNIGGVLTIFGPARWKPKCKHLCGFARSHLVLNDSPYFQRMSWKELMIEKARNLYLYYYFKRGVTAFWTENPYISEKVKHLFPTIKAYTVSNYYNQVFDDENTQIEHALPSFDGCTLLSINAPYPHKNLAIAIEVARYLKKHYSEFSFRFVFTVTENDLPPIPSYLREHFCLIDKVSVAECPSLYRQADIMFQPTLLECFTATYVEAMRMQVPILTTDLPFAHGLCGNAAVYYSPLDAEDCAKSIYKMAVDTSFQDYLVGEGIKQLKSFDNYNRRAEKLIDLISNLDD</sequence>
<protein>
    <submittedName>
        <fullName evidence="2">Glycosyltransferase</fullName>
    </submittedName>
</protein>
<name>A0A414INE7_BACUN</name>
<evidence type="ECO:0000313" key="3">
    <source>
        <dbReference type="Proteomes" id="UP000283601"/>
    </source>
</evidence>
<accession>A0A414INE7</accession>
<evidence type="ECO:0000256" key="1">
    <source>
        <dbReference type="ARBA" id="ARBA00022679"/>
    </source>
</evidence>
<dbReference type="Pfam" id="PF13692">
    <property type="entry name" value="Glyco_trans_1_4"/>
    <property type="match status" value="1"/>
</dbReference>
<dbReference type="Proteomes" id="UP000283601">
    <property type="component" value="Unassembled WGS sequence"/>
</dbReference>
<keyword evidence="1 2" id="KW-0808">Transferase</keyword>
<dbReference type="EMBL" id="QSJZ01000001">
    <property type="protein sequence ID" value="RHE25892.1"/>
    <property type="molecule type" value="Genomic_DNA"/>
</dbReference>
<dbReference type="SUPFAM" id="SSF53756">
    <property type="entry name" value="UDP-Glycosyltransferase/glycogen phosphorylase"/>
    <property type="match status" value="1"/>
</dbReference>
<dbReference type="Gene3D" id="3.40.50.2000">
    <property type="entry name" value="Glycogen Phosphorylase B"/>
    <property type="match status" value="1"/>
</dbReference>
<proteinExistence type="predicted"/>
<dbReference type="PANTHER" id="PTHR46401:SF2">
    <property type="entry name" value="GLYCOSYLTRANSFERASE WBBK-RELATED"/>
    <property type="match status" value="1"/>
</dbReference>
<reference evidence="2 3" key="1">
    <citation type="submission" date="2018-08" db="EMBL/GenBank/DDBJ databases">
        <title>A genome reference for cultivated species of the human gut microbiota.</title>
        <authorList>
            <person name="Zou Y."/>
            <person name="Xue W."/>
            <person name="Luo G."/>
        </authorList>
    </citation>
    <scope>NUCLEOTIDE SEQUENCE [LARGE SCALE GENOMIC DNA]</scope>
    <source>
        <strain evidence="2 3">AM29-12AC</strain>
    </source>
</reference>